<proteinExistence type="predicted"/>
<reference evidence="2" key="1">
    <citation type="submission" date="2020-05" db="EMBL/GenBank/DDBJ databases">
        <authorList>
            <person name="Chiriac C."/>
            <person name="Salcher M."/>
            <person name="Ghai R."/>
            <person name="Kavagutti S V."/>
        </authorList>
    </citation>
    <scope>NUCLEOTIDE SEQUENCE</scope>
</reference>
<evidence type="ECO:0000313" key="2">
    <source>
        <dbReference type="EMBL" id="CAB5034264.1"/>
    </source>
</evidence>
<feature type="domain" description="Calcineurin-like phosphoesterase" evidence="1">
    <location>
        <begin position="13"/>
        <end position="158"/>
    </location>
</feature>
<accession>A0A6J7RZ99</accession>
<dbReference type="InterPro" id="IPR004843">
    <property type="entry name" value="Calcineurin-like_PHP"/>
</dbReference>
<evidence type="ECO:0000259" key="1">
    <source>
        <dbReference type="Pfam" id="PF00149"/>
    </source>
</evidence>
<dbReference type="GO" id="GO:0016787">
    <property type="term" value="F:hydrolase activity"/>
    <property type="evidence" value="ECO:0007669"/>
    <property type="project" value="InterPro"/>
</dbReference>
<dbReference type="AlphaFoldDB" id="A0A6J7RZ99"/>
<dbReference type="InterPro" id="IPR029052">
    <property type="entry name" value="Metallo-depent_PP-like"/>
</dbReference>
<dbReference type="Pfam" id="PF00149">
    <property type="entry name" value="Metallophos"/>
    <property type="match status" value="1"/>
</dbReference>
<protein>
    <submittedName>
        <fullName evidence="2">Unannotated protein</fullName>
    </submittedName>
</protein>
<sequence>MLNIIAIADDDSLVGKIEPVSDVDILLSLGDLYDVTLQKAIDIYAPEHVLAVRGNHCIDAEFPIPTIDLHLQIEERYGFTFGGFAGSWQYKKVGNHMYTQEAVHKLLQKFPAVDVFIAHNSPRGIHERDALIHQGFDAFLDYIDRQQPKYFFHGHQHCKSVSYRGKTCIIGVYGEKEIQI</sequence>
<dbReference type="EMBL" id="CAFBPM010000059">
    <property type="protein sequence ID" value="CAB5034264.1"/>
    <property type="molecule type" value="Genomic_DNA"/>
</dbReference>
<dbReference type="SUPFAM" id="SSF56300">
    <property type="entry name" value="Metallo-dependent phosphatases"/>
    <property type="match status" value="1"/>
</dbReference>
<name>A0A6J7RZ99_9ZZZZ</name>
<gene>
    <name evidence="2" type="ORF">UFOPK4112_02004</name>
</gene>
<organism evidence="2">
    <name type="scientific">freshwater metagenome</name>
    <dbReference type="NCBI Taxonomy" id="449393"/>
    <lineage>
        <taxon>unclassified sequences</taxon>
        <taxon>metagenomes</taxon>
        <taxon>ecological metagenomes</taxon>
    </lineage>
</organism>
<dbReference type="Gene3D" id="3.60.21.10">
    <property type="match status" value="1"/>
</dbReference>